<keyword evidence="1" id="KW-0472">Membrane</keyword>
<evidence type="ECO:0000313" key="3">
    <source>
        <dbReference type="Proteomes" id="UP000322214"/>
    </source>
</evidence>
<keyword evidence="3" id="KW-1185">Reference proteome</keyword>
<name>A0A5B9P6C9_9BACT</name>
<proteinExistence type="predicted"/>
<dbReference type="SUPFAM" id="SSF52047">
    <property type="entry name" value="RNI-like"/>
    <property type="match status" value="1"/>
</dbReference>
<organism evidence="2 3">
    <name type="scientific">Mariniblastus fucicola</name>
    <dbReference type="NCBI Taxonomy" id="980251"/>
    <lineage>
        <taxon>Bacteria</taxon>
        <taxon>Pseudomonadati</taxon>
        <taxon>Planctomycetota</taxon>
        <taxon>Planctomycetia</taxon>
        <taxon>Pirellulales</taxon>
        <taxon>Pirellulaceae</taxon>
        <taxon>Mariniblastus</taxon>
    </lineage>
</organism>
<gene>
    <name evidence="2" type="ORF">MFFC18_03280</name>
</gene>
<dbReference type="InterPro" id="IPR032675">
    <property type="entry name" value="LRR_dom_sf"/>
</dbReference>
<keyword evidence="1" id="KW-0812">Transmembrane</keyword>
<dbReference type="Pfam" id="PF13306">
    <property type="entry name" value="LRR_5"/>
    <property type="match status" value="2"/>
</dbReference>
<protein>
    <submittedName>
        <fullName evidence="2">Leucine Rich repeats (2 copies)</fullName>
    </submittedName>
</protein>
<sequence>MAEPQNSKLKRNRKPGLRFGLKYLILVMVLVSLVFGWFANELRQANYEARLVGRIEALHDGFQPHGKCHFDYETGPQGTVTGAKKDPLGPAWLRSIFGQHVFSRITSLSFDGRASIREPSQSGDISAFMIHNQHELGFDVVEEFDLTKLESLVSVGLSDFPEVEDLNWFRSLGKLESLSVNQCRNLRSLNGVENLGQLKVIRVVQKSRLRDIVAIKGLNELEHINIDVGSGFTSQENWDAIADCMKLNRLDINTAGVAFPKFRRTSSVKYYPDDITAWPSYGLPRNSVVNPTVPVTGKFRPNPNMQFLSIADVDLGLQDLSCFREMPNLERLVIHNSGGLKSLEGIQYCKKLKRLEITSCKNLLDISAIESLANLETLSITDSQQEIKHFPVLNCPKLKRLNLSRIHGFKDLEFLRNEENIEMLDLRESGLRSLKGLRHCWKLKKIQVVGSGLTTIGCDIVEAPIQEIDFQDCDWLVDLEGLGNIKNLFSVNLKGCSSLKRLKSISQLTDMEYLDLTGCRSLETLDDLQSMPHVQHVVIKGCISLENVDGLLKLPSLKSLDWSDCPLLKTEDIELLRQKFPSLVEDKDVMD</sequence>
<dbReference type="PANTHER" id="PTHR36766">
    <property type="entry name" value="PLANT BROAD-SPECTRUM MILDEW RESISTANCE PROTEIN RPW8"/>
    <property type="match status" value="1"/>
</dbReference>
<dbReference type="Proteomes" id="UP000322214">
    <property type="component" value="Chromosome"/>
</dbReference>
<reference evidence="2 3" key="1">
    <citation type="submission" date="2019-08" db="EMBL/GenBank/DDBJ databases">
        <title>Deep-cultivation of Planctomycetes and their phenomic and genomic characterization uncovers novel biology.</title>
        <authorList>
            <person name="Wiegand S."/>
            <person name="Jogler M."/>
            <person name="Boedeker C."/>
            <person name="Pinto D."/>
            <person name="Vollmers J."/>
            <person name="Rivas-Marin E."/>
            <person name="Kohn T."/>
            <person name="Peeters S.H."/>
            <person name="Heuer A."/>
            <person name="Rast P."/>
            <person name="Oberbeckmann S."/>
            <person name="Bunk B."/>
            <person name="Jeske O."/>
            <person name="Meyerdierks A."/>
            <person name="Storesund J.E."/>
            <person name="Kallscheuer N."/>
            <person name="Luecker S."/>
            <person name="Lage O.M."/>
            <person name="Pohl T."/>
            <person name="Merkel B.J."/>
            <person name="Hornburger P."/>
            <person name="Mueller R.-W."/>
            <person name="Bruemmer F."/>
            <person name="Labrenz M."/>
            <person name="Spormann A.M."/>
            <person name="Op den Camp H."/>
            <person name="Overmann J."/>
            <person name="Amann R."/>
            <person name="Jetten M.S.M."/>
            <person name="Mascher T."/>
            <person name="Medema M.H."/>
            <person name="Devos D.P."/>
            <person name="Kaster A.-K."/>
            <person name="Ovreas L."/>
            <person name="Rohde M."/>
            <person name="Galperin M.Y."/>
            <person name="Jogler C."/>
        </authorList>
    </citation>
    <scope>NUCLEOTIDE SEQUENCE [LARGE SCALE GENOMIC DNA]</scope>
    <source>
        <strain evidence="2 3">FC18</strain>
    </source>
</reference>
<dbReference type="OrthoDB" id="288886at2"/>
<keyword evidence="1" id="KW-1133">Transmembrane helix</keyword>
<dbReference type="PANTHER" id="PTHR36766:SF30">
    <property type="entry name" value="TIR-NBS TYPE DISEASE RESISTANCE PROTEIN-RELATED"/>
    <property type="match status" value="1"/>
</dbReference>
<accession>A0A5B9P6C9</accession>
<evidence type="ECO:0000256" key="1">
    <source>
        <dbReference type="SAM" id="Phobius"/>
    </source>
</evidence>
<dbReference type="SUPFAM" id="SSF52058">
    <property type="entry name" value="L domain-like"/>
    <property type="match status" value="1"/>
</dbReference>
<evidence type="ECO:0000313" key="2">
    <source>
        <dbReference type="EMBL" id="QEG20480.1"/>
    </source>
</evidence>
<dbReference type="KEGG" id="mff:MFFC18_03280"/>
<dbReference type="InterPro" id="IPR026906">
    <property type="entry name" value="LRR_5"/>
</dbReference>
<dbReference type="EMBL" id="CP042912">
    <property type="protein sequence ID" value="QEG20480.1"/>
    <property type="molecule type" value="Genomic_DNA"/>
</dbReference>
<dbReference type="AlphaFoldDB" id="A0A5B9P6C9"/>
<dbReference type="STRING" id="980251.GCA_001642875_02488"/>
<feature type="transmembrane region" description="Helical" evidence="1">
    <location>
        <begin position="21"/>
        <end position="39"/>
    </location>
</feature>
<dbReference type="Gene3D" id="3.80.10.10">
    <property type="entry name" value="Ribonuclease Inhibitor"/>
    <property type="match status" value="3"/>
</dbReference>